<proteinExistence type="inferred from homology"/>
<evidence type="ECO:0000256" key="1">
    <source>
        <dbReference type="ARBA" id="ARBA00001933"/>
    </source>
</evidence>
<keyword evidence="8" id="KW-1185">Reference proteome</keyword>
<evidence type="ECO:0000313" key="7">
    <source>
        <dbReference type="EMBL" id="RQG97712.1"/>
    </source>
</evidence>
<gene>
    <name evidence="7" type="ORF">EA473_00380</name>
</gene>
<accession>A0A3N6NFH5</accession>
<dbReference type="PROSITE" id="PS00600">
    <property type="entry name" value="AA_TRANSFER_CLASS_3"/>
    <property type="match status" value="1"/>
</dbReference>
<dbReference type="Gene3D" id="3.40.640.10">
    <property type="entry name" value="Type I PLP-dependent aspartate aminotransferase-like (Major domain)"/>
    <property type="match status" value="1"/>
</dbReference>
<dbReference type="AlphaFoldDB" id="A0A3N6NFH5"/>
<evidence type="ECO:0000256" key="3">
    <source>
        <dbReference type="ARBA" id="ARBA00022576"/>
    </source>
</evidence>
<dbReference type="RefSeq" id="WP_124193690.1">
    <property type="nucleotide sequence ID" value="NZ_REGA01000001.1"/>
</dbReference>
<dbReference type="GO" id="GO:0008483">
    <property type="term" value="F:transaminase activity"/>
    <property type="evidence" value="ECO:0007669"/>
    <property type="project" value="UniProtKB-KW"/>
</dbReference>
<evidence type="ECO:0000256" key="6">
    <source>
        <dbReference type="RuleBase" id="RU003560"/>
    </source>
</evidence>
<reference evidence="7 8" key="1">
    <citation type="submission" date="2018-10" db="EMBL/GenBank/DDBJ databases">
        <title>Natrarchaeobius chitinivorans gen. nov., sp. nov., and Natrarchaeobius haloalkaliphilus sp. nov., alkaliphilic, chitin-utilizing haloarchaea from hypersaline alkaline lakes.</title>
        <authorList>
            <person name="Sorokin D.Y."/>
            <person name="Elcheninov A.G."/>
            <person name="Kostrikina N.A."/>
            <person name="Bale N.J."/>
            <person name="Sinninghe Damste J.S."/>
            <person name="Khijniak T.V."/>
            <person name="Kublanov I.V."/>
            <person name="Toshchakov S.V."/>
        </authorList>
    </citation>
    <scope>NUCLEOTIDE SEQUENCE [LARGE SCALE GENOMIC DNA]</scope>
    <source>
        <strain evidence="7 8">AArcht4T</strain>
    </source>
</reference>
<dbReference type="Gene3D" id="3.90.1150.10">
    <property type="entry name" value="Aspartate Aminotransferase, domain 1"/>
    <property type="match status" value="1"/>
</dbReference>
<dbReference type="GO" id="GO:0030170">
    <property type="term" value="F:pyridoxal phosphate binding"/>
    <property type="evidence" value="ECO:0007669"/>
    <property type="project" value="InterPro"/>
</dbReference>
<protein>
    <submittedName>
        <fullName evidence="7">Aminotransferase class III-fold pyridoxal phosphate-dependent enzyme</fullName>
    </submittedName>
</protein>
<dbReference type="GO" id="GO:0009450">
    <property type="term" value="P:gamma-aminobutyric acid catabolic process"/>
    <property type="evidence" value="ECO:0007669"/>
    <property type="project" value="TreeGrafter"/>
</dbReference>
<dbReference type="Proteomes" id="UP000282323">
    <property type="component" value="Unassembled WGS sequence"/>
</dbReference>
<dbReference type="PIRSF" id="PIRSF000521">
    <property type="entry name" value="Transaminase_4ab_Lys_Orn"/>
    <property type="match status" value="1"/>
</dbReference>
<evidence type="ECO:0000256" key="4">
    <source>
        <dbReference type="ARBA" id="ARBA00022679"/>
    </source>
</evidence>
<organism evidence="7 8">
    <name type="scientific">Natrarchaeobius chitinivorans</name>
    <dbReference type="NCBI Taxonomy" id="1679083"/>
    <lineage>
        <taxon>Archaea</taxon>
        <taxon>Methanobacteriati</taxon>
        <taxon>Methanobacteriota</taxon>
        <taxon>Stenosarchaea group</taxon>
        <taxon>Halobacteria</taxon>
        <taxon>Halobacteriales</taxon>
        <taxon>Natrialbaceae</taxon>
        <taxon>Natrarchaeobius</taxon>
    </lineage>
</organism>
<keyword evidence="5 6" id="KW-0663">Pyridoxal phosphate</keyword>
<dbReference type="PANTHER" id="PTHR43206:SF2">
    <property type="entry name" value="4-AMINOBUTYRATE AMINOTRANSFERASE GABT"/>
    <property type="match status" value="1"/>
</dbReference>
<evidence type="ECO:0000313" key="8">
    <source>
        <dbReference type="Proteomes" id="UP000282323"/>
    </source>
</evidence>
<dbReference type="PANTHER" id="PTHR43206">
    <property type="entry name" value="AMINOTRANSFERASE"/>
    <property type="match status" value="1"/>
</dbReference>
<keyword evidence="3 7" id="KW-0032">Aminotransferase</keyword>
<keyword evidence="4 7" id="KW-0808">Transferase</keyword>
<name>A0A3N6NFH5_NATCH</name>
<evidence type="ECO:0000256" key="5">
    <source>
        <dbReference type="ARBA" id="ARBA00022898"/>
    </source>
</evidence>
<dbReference type="EMBL" id="REGA01000001">
    <property type="protein sequence ID" value="RQG97712.1"/>
    <property type="molecule type" value="Genomic_DNA"/>
</dbReference>
<dbReference type="InterPro" id="IPR015424">
    <property type="entry name" value="PyrdxlP-dep_Trfase"/>
</dbReference>
<comment type="cofactor">
    <cofactor evidence="1">
        <name>pyridoxal 5'-phosphate</name>
        <dbReference type="ChEBI" id="CHEBI:597326"/>
    </cofactor>
</comment>
<dbReference type="CDD" id="cd00610">
    <property type="entry name" value="OAT_like"/>
    <property type="match status" value="1"/>
</dbReference>
<evidence type="ECO:0000256" key="2">
    <source>
        <dbReference type="ARBA" id="ARBA00008954"/>
    </source>
</evidence>
<dbReference type="Pfam" id="PF00202">
    <property type="entry name" value="Aminotran_3"/>
    <property type="match status" value="1"/>
</dbReference>
<dbReference type="InterPro" id="IPR015421">
    <property type="entry name" value="PyrdxlP-dep_Trfase_major"/>
</dbReference>
<dbReference type="InterPro" id="IPR049704">
    <property type="entry name" value="Aminotrans_3_PPA_site"/>
</dbReference>
<dbReference type="OrthoDB" id="7184at2157"/>
<dbReference type="SUPFAM" id="SSF53383">
    <property type="entry name" value="PLP-dependent transferases"/>
    <property type="match status" value="1"/>
</dbReference>
<dbReference type="InterPro" id="IPR015422">
    <property type="entry name" value="PyrdxlP-dep_Trfase_small"/>
</dbReference>
<dbReference type="InterPro" id="IPR005814">
    <property type="entry name" value="Aminotrans_3"/>
</dbReference>
<comment type="caution">
    <text evidence="7">The sequence shown here is derived from an EMBL/GenBank/DDBJ whole genome shotgun (WGS) entry which is preliminary data.</text>
</comment>
<comment type="similarity">
    <text evidence="2 6">Belongs to the class-III pyridoxal-phosphate-dependent aminotransferase family.</text>
</comment>
<sequence>MDRETVEPEVETIPGERAKRWVDYHHEFAAPSTYVYEFVWDTGANAIGPFCTDVDGNVLLDFTSHVAAAPLGYNNPQLREKLEAFDLVDPLKIAGQDFYVSPGGSDPRSDAAFPGPSQLMDRLADLTSHYGMDRVFLSNSGAEAIENAMKICYARGGHRAFTFEGAFHGRTLGALSLNRSKTVHRQGFPELPGVISVPYPSSREAYETRWKTDGPGGNVVADRLHPEQGVIDPDEVAFLVLEPIQGEGGYRVADSEFARDLEALRERYDLRVIADEIQSGLGRTGELWAVDHLDLTPDVIASGKGLRVGATISRSDVFPEETGRLSSTWGAGDIVASMQGALTIDAIREQSVLENVRERGKQLRERLSEVESETDAVVDVRGRGLMLALEFDAADRREAVVRAAFERGLLTLGCGHKTLRLLPPLDVTEREIDLGVELLCEAIEDASAALE</sequence>